<evidence type="ECO:0000256" key="11">
    <source>
        <dbReference type="ARBA" id="ARBA00065710"/>
    </source>
</evidence>
<dbReference type="GO" id="GO:0000287">
    <property type="term" value="F:magnesium ion binding"/>
    <property type="evidence" value="ECO:0007669"/>
    <property type="project" value="UniProtKB-UniRule"/>
</dbReference>
<dbReference type="AlphaFoldDB" id="A0A6H5G2P6"/>
<comment type="similarity">
    <text evidence="1 12">Belongs to the tRNA(His) guanylyltransferase family.</text>
</comment>
<dbReference type="PIRSF" id="PIRSF028980">
    <property type="entry name" value="tRNAHis_guanylyltransferase"/>
    <property type="match status" value="1"/>
</dbReference>
<gene>
    <name evidence="17" type="ORF">NTEN_LOCUS3243</name>
</gene>
<feature type="binding site" evidence="14">
    <location>
        <position position="76"/>
    </location>
    <ligand>
        <name>Mg(2+)</name>
        <dbReference type="ChEBI" id="CHEBI:18420"/>
        <label>2</label>
        <note>catalytic</note>
    </ligand>
</feature>
<feature type="binding site" evidence="14">
    <location>
        <position position="29"/>
    </location>
    <ligand>
        <name>Mg(2+)</name>
        <dbReference type="ChEBI" id="CHEBI:18420"/>
        <label>1</label>
        <note>catalytic</note>
    </ligand>
</feature>
<feature type="domain" description="Thg1 C-terminal" evidence="16">
    <location>
        <begin position="139"/>
        <end position="217"/>
    </location>
</feature>
<keyword evidence="7 12" id="KW-0460">Magnesium</keyword>
<evidence type="ECO:0000256" key="7">
    <source>
        <dbReference type="ARBA" id="ARBA00022842"/>
    </source>
</evidence>
<comment type="subunit">
    <text evidence="11">Homotetramer. Interacts with MFN1 and MFN2; functions as a guanyl-nucleotide exchange factor/GEF for MFN2 and also probably MFN1.</text>
</comment>
<keyword evidence="18" id="KW-1185">Reference proteome</keyword>
<feature type="domain" description="tRNAHis guanylyltransferase catalytic" evidence="15">
    <location>
        <begin position="6"/>
        <end position="135"/>
    </location>
</feature>
<sequence length="271" mass="31719">MAKSNFEYVRDFEHETRCLPNTWIVVRIDGKGFHRFADLHDFVKPNDTRGLTLMARAAADVMFEFTDVIISFGHSDEFSFVFRKNTAVFNRRAEKLSSLVTSLFSSSYVFHWNDHFPDTKLRYPPAFDSRIVLYPTDENMKDYLSWRQADVHVNNLYNLSFWSLVLKGGLKPCEAELKLRGTLASDKNELLFQEFGINYNQEPPMFRKGTTLLRKSVDFLGKGKRTIVMPYYCDIIKKDFWDTHPELLKQGKAGRVEFHEGMEFFEIKKCS</sequence>
<reference evidence="17 18" key="1">
    <citation type="submission" date="2020-02" db="EMBL/GenBank/DDBJ databases">
        <authorList>
            <person name="Ferguson B K."/>
        </authorList>
    </citation>
    <scope>NUCLEOTIDE SEQUENCE [LARGE SCALE GENOMIC DNA]</scope>
</reference>
<evidence type="ECO:0000256" key="12">
    <source>
        <dbReference type="PIRNR" id="PIRNR028980"/>
    </source>
</evidence>
<dbReference type="FunFam" id="3.30.70.3000:FF:000001">
    <property type="entry name" value="tRNA(His) guanylyltransferase"/>
    <property type="match status" value="1"/>
</dbReference>
<keyword evidence="2 12" id="KW-0808">Transferase</keyword>
<dbReference type="GO" id="GO:0006400">
    <property type="term" value="P:tRNA modification"/>
    <property type="evidence" value="ECO:0007669"/>
    <property type="project" value="UniProtKB-UniRule"/>
</dbReference>
<evidence type="ECO:0000256" key="10">
    <source>
        <dbReference type="ARBA" id="ARBA00058346"/>
    </source>
</evidence>
<evidence type="ECO:0000256" key="4">
    <source>
        <dbReference type="ARBA" id="ARBA00022695"/>
    </source>
</evidence>
<evidence type="ECO:0000313" key="17">
    <source>
        <dbReference type="EMBL" id="CAA9996829.1"/>
    </source>
</evidence>
<feature type="binding site" evidence="14">
    <location>
        <position position="30"/>
    </location>
    <ligand>
        <name>Mg(2+)</name>
        <dbReference type="ChEBI" id="CHEBI:18420"/>
        <label>1</label>
        <note>catalytic</note>
    </ligand>
</feature>
<evidence type="ECO:0000313" key="18">
    <source>
        <dbReference type="Proteomes" id="UP000479000"/>
    </source>
</evidence>
<evidence type="ECO:0000256" key="6">
    <source>
        <dbReference type="ARBA" id="ARBA00022741"/>
    </source>
</evidence>
<evidence type="ECO:0000259" key="16">
    <source>
        <dbReference type="Pfam" id="PF14413"/>
    </source>
</evidence>
<evidence type="ECO:0000256" key="5">
    <source>
        <dbReference type="ARBA" id="ARBA00022723"/>
    </source>
</evidence>
<comment type="function">
    <text evidence="10">Adds a GMP to the 5'-end of tRNA(His) after transcription and RNase P cleavage. This step is essential for proper recognition of the tRNA and for the fidelity of protein synthesis. Also functions as a guanyl-nucleotide exchange factor/GEF for the MFN1 and MFN2 mitofusins thereby regulating mitochondrial fusion. By regulating both mitochondrial dynamics and bioenergetic function, it contributes to cell survival following oxidative stress.</text>
</comment>
<dbReference type="PANTHER" id="PTHR12729">
    <property type="entry name" value="TRNA(HIS) GUANYLYLTRANSFERASE-RELATED"/>
    <property type="match status" value="1"/>
</dbReference>
<evidence type="ECO:0000259" key="15">
    <source>
        <dbReference type="Pfam" id="PF04446"/>
    </source>
</evidence>
<dbReference type="Pfam" id="PF14413">
    <property type="entry name" value="Thg1C"/>
    <property type="match status" value="1"/>
</dbReference>
<keyword evidence="4 12" id="KW-0548">Nucleotidyltransferase</keyword>
<keyword evidence="5 12" id="KW-0479">Metal-binding</keyword>
<dbReference type="EC" id="2.7.7.79" evidence="12"/>
<evidence type="ECO:0000256" key="8">
    <source>
        <dbReference type="ARBA" id="ARBA00023134"/>
    </source>
</evidence>
<keyword evidence="6 12" id="KW-0547">Nucleotide-binding</keyword>
<dbReference type="Proteomes" id="UP000479000">
    <property type="component" value="Unassembled WGS sequence"/>
</dbReference>
<comment type="cofactor">
    <cofactor evidence="14">
        <name>Mg(2+)</name>
        <dbReference type="ChEBI" id="CHEBI:18420"/>
    </cofactor>
    <text evidence="14">Binds 2 magnesium ions per subunit.</text>
</comment>
<evidence type="ECO:0000256" key="1">
    <source>
        <dbReference type="ARBA" id="ARBA00010113"/>
    </source>
</evidence>
<evidence type="ECO:0000256" key="14">
    <source>
        <dbReference type="PIRSR" id="PIRSR028980-2"/>
    </source>
</evidence>
<dbReference type="InterPro" id="IPR007537">
    <property type="entry name" value="tRNAHis_GuaTrfase_Thg1"/>
</dbReference>
<evidence type="ECO:0000256" key="13">
    <source>
        <dbReference type="PIRSR" id="PIRSR028980-1"/>
    </source>
</evidence>
<dbReference type="EMBL" id="CADCXU010005085">
    <property type="protein sequence ID" value="CAA9996829.1"/>
    <property type="molecule type" value="Genomic_DNA"/>
</dbReference>
<keyword evidence="3 12" id="KW-0819">tRNA processing</keyword>
<feature type="binding site" evidence="13">
    <location>
        <begin position="29"/>
        <end position="34"/>
    </location>
    <ligand>
        <name>GTP</name>
        <dbReference type="ChEBI" id="CHEBI:37565"/>
    </ligand>
</feature>
<keyword evidence="8 12" id="KW-0342">GTP-binding</keyword>
<evidence type="ECO:0000256" key="9">
    <source>
        <dbReference type="ARBA" id="ARBA00047281"/>
    </source>
</evidence>
<dbReference type="Gene3D" id="3.30.70.3000">
    <property type="match status" value="1"/>
</dbReference>
<organism evidence="17 18">
    <name type="scientific">Nesidiocoris tenuis</name>
    <dbReference type="NCBI Taxonomy" id="355587"/>
    <lineage>
        <taxon>Eukaryota</taxon>
        <taxon>Metazoa</taxon>
        <taxon>Ecdysozoa</taxon>
        <taxon>Arthropoda</taxon>
        <taxon>Hexapoda</taxon>
        <taxon>Insecta</taxon>
        <taxon>Pterygota</taxon>
        <taxon>Neoptera</taxon>
        <taxon>Paraneoptera</taxon>
        <taxon>Hemiptera</taxon>
        <taxon>Heteroptera</taxon>
        <taxon>Panheteroptera</taxon>
        <taxon>Cimicomorpha</taxon>
        <taxon>Miridae</taxon>
        <taxon>Dicyphina</taxon>
        <taxon>Nesidiocoris</taxon>
    </lineage>
</organism>
<dbReference type="PANTHER" id="PTHR12729:SF6">
    <property type="entry name" value="TRNA(HIS) GUANYLYLTRANSFERASE-RELATED"/>
    <property type="match status" value="1"/>
</dbReference>
<proteinExistence type="inferred from homology"/>
<evidence type="ECO:0000256" key="3">
    <source>
        <dbReference type="ARBA" id="ARBA00022694"/>
    </source>
</evidence>
<protein>
    <recommendedName>
        <fullName evidence="12">tRNA(His) guanylyltransferase</fullName>
        <ecNumber evidence="12">2.7.7.79</ecNumber>
    </recommendedName>
    <alternativeName>
        <fullName evidence="12">tRNA-histidine guanylyltransferase</fullName>
    </alternativeName>
</protein>
<feature type="binding site" evidence="13">
    <location>
        <begin position="75"/>
        <end position="76"/>
    </location>
    <ligand>
        <name>GTP</name>
        <dbReference type="ChEBI" id="CHEBI:37565"/>
    </ligand>
</feature>
<comment type="catalytic activity">
    <reaction evidence="9 12">
        <text>a 5'-end ribonucleotide-tRNA(His) + GTP + ATP + H2O = a 5'-end phospho-guanosine-ribonucleotide-tRNA(His) + AMP + 2 diphosphate + H(+)</text>
        <dbReference type="Rhea" id="RHEA:54564"/>
        <dbReference type="Rhea" id="RHEA-COMP:14193"/>
        <dbReference type="Rhea" id="RHEA-COMP:14917"/>
        <dbReference type="ChEBI" id="CHEBI:15377"/>
        <dbReference type="ChEBI" id="CHEBI:15378"/>
        <dbReference type="ChEBI" id="CHEBI:30616"/>
        <dbReference type="ChEBI" id="CHEBI:33019"/>
        <dbReference type="ChEBI" id="CHEBI:37565"/>
        <dbReference type="ChEBI" id="CHEBI:138282"/>
        <dbReference type="ChEBI" id="CHEBI:141847"/>
        <dbReference type="ChEBI" id="CHEBI:456215"/>
        <dbReference type="EC" id="2.7.7.79"/>
    </reaction>
</comment>
<dbReference type="Pfam" id="PF04446">
    <property type="entry name" value="Thg1"/>
    <property type="match status" value="1"/>
</dbReference>
<feature type="binding site" evidence="14">
    <location>
        <position position="76"/>
    </location>
    <ligand>
        <name>Mg(2+)</name>
        <dbReference type="ChEBI" id="CHEBI:18420"/>
        <label>1</label>
        <note>catalytic</note>
    </ligand>
</feature>
<evidence type="ECO:0000256" key="2">
    <source>
        <dbReference type="ARBA" id="ARBA00022679"/>
    </source>
</evidence>
<dbReference type="InterPro" id="IPR024956">
    <property type="entry name" value="tRNAHis_GuaTrfase_cat"/>
</dbReference>
<dbReference type="InterPro" id="IPR025845">
    <property type="entry name" value="Thg1_C_dom"/>
</dbReference>
<name>A0A6H5G2P6_9HEMI</name>
<dbReference type="InterPro" id="IPR038469">
    <property type="entry name" value="tRNAHis_GuaTrfase_Thg1_sf"/>
</dbReference>
<feature type="binding site" evidence="14">
    <location>
        <position position="29"/>
    </location>
    <ligand>
        <name>Mg(2+)</name>
        <dbReference type="ChEBI" id="CHEBI:18420"/>
        <label>2</label>
        <note>catalytic</note>
    </ligand>
</feature>
<dbReference type="GO" id="GO:0005525">
    <property type="term" value="F:GTP binding"/>
    <property type="evidence" value="ECO:0007669"/>
    <property type="project" value="UniProtKB-UniRule"/>
</dbReference>
<dbReference type="GO" id="GO:0008193">
    <property type="term" value="F:tRNA guanylyltransferase activity"/>
    <property type="evidence" value="ECO:0007669"/>
    <property type="project" value="UniProtKB-UniRule"/>
</dbReference>
<dbReference type="OrthoDB" id="62560at2759"/>
<accession>A0A6H5G2P6</accession>